<accession>A0A7W2F753</accession>
<reference evidence="2 3" key="1">
    <citation type="submission" date="2020-07" db="EMBL/GenBank/DDBJ databases">
        <title>Novel species isolated from subtropical streams in China.</title>
        <authorList>
            <person name="Lu H."/>
        </authorList>
    </citation>
    <scope>NUCLEOTIDE SEQUENCE [LARGE SCALE GENOMIC DNA]</scope>
    <source>
        <strain evidence="2 3">LX47W</strain>
    </source>
</reference>
<comment type="caution">
    <text evidence="2">The sequence shown here is derived from an EMBL/GenBank/DDBJ whole genome shotgun (WGS) entry which is preliminary data.</text>
</comment>
<proteinExistence type="predicted"/>
<sequence>MNIDTLRQSLTLHFLLTYVISFVVLGGYKYLLEKNHLKKHMSIVRLLLAFFFLASYLYGINLVLNTGSGMEQEIIKVTQNSPGTNELLKNHCRSAWVKEITGKANNLADLSPCIILTAAISKEQQELADGKTTLPTSLMSILIAFLSAFQGGLCATFMYAWATTVPETTDSHN</sequence>
<organism evidence="2 3">
    <name type="scientific">Rugamonas apoptosis</name>
    <dbReference type="NCBI Taxonomy" id="2758570"/>
    <lineage>
        <taxon>Bacteria</taxon>
        <taxon>Pseudomonadati</taxon>
        <taxon>Pseudomonadota</taxon>
        <taxon>Betaproteobacteria</taxon>
        <taxon>Burkholderiales</taxon>
        <taxon>Oxalobacteraceae</taxon>
        <taxon>Telluria group</taxon>
        <taxon>Rugamonas</taxon>
    </lineage>
</organism>
<dbReference type="EMBL" id="JACEZU010000002">
    <property type="protein sequence ID" value="MBA5686330.1"/>
    <property type="molecule type" value="Genomic_DNA"/>
</dbReference>
<dbReference type="AlphaFoldDB" id="A0A7W2F753"/>
<dbReference type="RefSeq" id="WP_182152133.1">
    <property type="nucleotide sequence ID" value="NZ_JACEZU010000002.1"/>
</dbReference>
<name>A0A7W2F753_9BURK</name>
<keyword evidence="1" id="KW-0472">Membrane</keyword>
<protein>
    <submittedName>
        <fullName evidence="2">Uncharacterized protein</fullName>
    </submittedName>
</protein>
<keyword evidence="3" id="KW-1185">Reference proteome</keyword>
<evidence type="ECO:0000313" key="3">
    <source>
        <dbReference type="Proteomes" id="UP000573499"/>
    </source>
</evidence>
<keyword evidence="1" id="KW-0812">Transmembrane</keyword>
<gene>
    <name evidence="2" type="ORF">H3H39_04600</name>
</gene>
<evidence type="ECO:0000256" key="1">
    <source>
        <dbReference type="SAM" id="Phobius"/>
    </source>
</evidence>
<feature type="transmembrane region" description="Helical" evidence="1">
    <location>
        <begin position="138"/>
        <end position="162"/>
    </location>
</feature>
<dbReference type="Proteomes" id="UP000573499">
    <property type="component" value="Unassembled WGS sequence"/>
</dbReference>
<evidence type="ECO:0000313" key="2">
    <source>
        <dbReference type="EMBL" id="MBA5686330.1"/>
    </source>
</evidence>
<feature type="transmembrane region" description="Helical" evidence="1">
    <location>
        <begin position="43"/>
        <end position="64"/>
    </location>
</feature>
<keyword evidence="1" id="KW-1133">Transmembrane helix</keyword>
<feature type="transmembrane region" description="Helical" evidence="1">
    <location>
        <begin position="12"/>
        <end position="31"/>
    </location>
</feature>